<dbReference type="SMART" id="SM00228">
    <property type="entry name" value="PDZ"/>
    <property type="match status" value="2"/>
</dbReference>
<dbReference type="EMBL" id="VBOT01000081">
    <property type="protein sequence ID" value="TMQ51093.1"/>
    <property type="molecule type" value="Genomic_DNA"/>
</dbReference>
<dbReference type="GO" id="GO:0008236">
    <property type="term" value="F:serine-type peptidase activity"/>
    <property type="evidence" value="ECO:0007669"/>
    <property type="project" value="UniProtKB-KW"/>
</dbReference>
<dbReference type="InterPro" id="IPR001478">
    <property type="entry name" value="PDZ"/>
</dbReference>
<evidence type="ECO:0000256" key="2">
    <source>
        <dbReference type="SAM" id="Coils"/>
    </source>
</evidence>
<dbReference type="SUPFAM" id="SSF50156">
    <property type="entry name" value="PDZ domain-like"/>
    <property type="match status" value="2"/>
</dbReference>
<protein>
    <submittedName>
        <fullName evidence="5">PDZ domain-containing protein</fullName>
    </submittedName>
</protein>
<dbReference type="Gene3D" id="2.30.42.10">
    <property type="match status" value="2"/>
</dbReference>
<name>A0A538SI97_UNCEI</name>
<feature type="domain" description="PDZ" evidence="4">
    <location>
        <begin position="40"/>
        <end position="123"/>
    </location>
</feature>
<dbReference type="InterPro" id="IPR036034">
    <property type="entry name" value="PDZ_sf"/>
</dbReference>
<dbReference type="PANTHER" id="PTHR22939">
    <property type="entry name" value="SERINE PROTEASE FAMILY S1C HTRA-RELATED"/>
    <property type="match status" value="1"/>
</dbReference>
<dbReference type="PANTHER" id="PTHR22939:SF129">
    <property type="entry name" value="SERINE PROTEASE HTRA2, MITOCHONDRIAL"/>
    <property type="match status" value="1"/>
</dbReference>
<evidence type="ECO:0000256" key="1">
    <source>
        <dbReference type="ARBA" id="ARBA00010541"/>
    </source>
</evidence>
<feature type="compositionally biased region" description="Low complexity" evidence="3">
    <location>
        <begin position="174"/>
        <end position="185"/>
    </location>
</feature>
<evidence type="ECO:0000313" key="5">
    <source>
        <dbReference type="EMBL" id="TMQ51093.1"/>
    </source>
</evidence>
<proteinExistence type="inferred from homology"/>
<dbReference type="Pfam" id="PF17820">
    <property type="entry name" value="PDZ_6"/>
    <property type="match status" value="2"/>
</dbReference>
<feature type="coiled-coil region" evidence="2">
    <location>
        <begin position="313"/>
        <end position="340"/>
    </location>
</feature>
<dbReference type="Proteomes" id="UP000320184">
    <property type="component" value="Unassembled WGS sequence"/>
</dbReference>
<keyword evidence="2" id="KW-0175">Coiled coil</keyword>
<organism evidence="5 6">
    <name type="scientific">Eiseniibacteriota bacterium</name>
    <dbReference type="NCBI Taxonomy" id="2212470"/>
    <lineage>
        <taxon>Bacteria</taxon>
        <taxon>Candidatus Eiseniibacteriota</taxon>
    </lineage>
</organism>
<evidence type="ECO:0000259" key="4">
    <source>
        <dbReference type="PROSITE" id="PS50106"/>
    </source>
</evidence>
<comment type="similarity">
    <text evidence="1">Belongs to the peptidase S1C family.</text>
</comment>
<gene>
    <name evidence="5" type="ORF">E6K73_06755</name>
</gene>
<evidence type="ECO:0000313" key="6">
    <source>
        <dbReference type="Proteomes" id="UP000320184"/>
    </source>
</evidence>
<feature type="region of interest" description="Disordered" evidence="3">
    <location>
        <begin position="137"/>
        <end position="206"/>
    </location>
</feature>
<dbReference type="PROSITE" id="PS50106">
    <property type="entry name" value="PDZ"/>
    <property type="match status" value="2"/>
</dbReference>
<comment type="caution">
    <text evidence="5">The sequence shown here is derived from an EMBL/GenBank/DDBJ whole genome shotgun (WGS) entry which is preliminary data.</text>
</comment>
<accession>A0A538SI97</accession>
<evidence type="ECO:0000256" key="3">
    <source>
        <dbReference type="SAM" id="MobiDB-lite"/>
    </source>
</evidence>
<sequence>MNSSMVRFGKGLGVGMGVVLIALTALCPISYADEADATGQGAWLGVSAQRLSDEWRERADYWADGVMIVRVAPGSPAEQVGIGPGDVLVSVGSRSLRDPYDLAKAESRMEPGHAVSLVVARHGGRMIKIFNVEPGRAPGAPQEVAAPGPKVEPAPSPTASVPEAASSVTPSGNEAPASEPQATAQPAPPEPGSPQHTAGELGVHCEGLNPDLASALGSPKGRGVLVLQVESGSAADRAGIRPGDVITKVGDRTVEELAALDPAIAAAPSPIPITTLRRGTARQIVADLEAPPPPEPGQGVVAEPAPGALQDQLVKLGEEVRQLREEVQKLRTELERLKGQ</sequence>
<dbReference type="InterPro" id="IPR041489">
    <property type="entry name" value="PDZ_6"/>
</dbReference>
<feature type="domain" description="PDZ" evidence="4">
    <location>
        <begin position="199"/>
        <end position="257"/>
    </location>
</feature>
<dbReference type="AlphaFoldDB" id="A0A538SI97"/>
<reference evidence="5 6" key="1">
    <citation type="journal article" date="2019" name="Nat. Microbiol.">
        <title>Mediterranean grassland soil C-N compound turnover is dependent on rainfall and depth, and is mediated by genomically divergent microorganisms.</title>
        <authorList>
            <person name="Diamond S."/>
            <person name="Andeer P.F."/>
            <person name="Li Z."/>
            <person name="Crits-Christoph A."/>
            <person name="Burstein D."/>
            <person name="Anantharaman K."/>
            <person name="Lane K.R."/>
            <person name="Thomas B.C."/>
            <person name="Pan C."/>
            <person name="Northen T.R."/>
            <person name="Banfield J.F."/>
        </authorList>
    </citation>
    <scope>NUCLEOTIDE SEQUENCE [LARGE SCALE GENOMIC DNA]</scope>
    <source>
        <strain evidence="5">WS_3</strain>
    </source>
</reference>